<dbReference type="PANTHER" id="PTHR11258:SF11">
    <property type="entry name" value="C2H2-TYPE DOMAIN-CONTAINING PROTEIN"/>
    <property type="match status" value="1"/>
</dbReference>
<evidence type="ECO:0000313" key="2">
    <source>
        <dbReference type="Proteomes" id="UP000236333"/>
    </source>
</evidence>
<dbReference type="PROSITE" id="PS50152">
    <property type="entry name" value="25A_SYNTH_3"/>
    <property type="match status" value="1"/>
</dbReference>
<sequence>MLQATRQVGPTGPRARVRVLPVRAFAEREGRYNKPRMPVWMRTKRNGEFRVKALRATLQRTIREVLFGTKGFEKKLMGLITQLPADPTENSEAAAAVDRLVKLVQSAPGVKVTRAHKAGSFGRRTNVTGGFDVDLLVYVSEFDGKRLLYPTDWLDEALQLSIRRRVKQWLQGKGYGVVEIANDAHYGKVLQITAGKVELDLLLVPELVPAPLRDRIMKQHQLLFGSVFADPDNAEYCQLRERADTPALTEFTRGSDGVKEVVQLTKVGRRMDRMHEPQSSPRRRCGTIPRADGVRIGSIALEVLVLAADQRFRQAHHRAPMRQELFEEALQLIVAAVEQRVVVMVEAGEWGYRRELGMRCAAKNWQRHPVRIIHPTDPTCNLTRHQLLFGPVYADPENAEYCQQRERADTPALTEFTPGSAGVKQVVQLTKAWVRSLEDSGLVRSPDGVRVGSIALEVLVGAADQRFRQAHRHAPMRQELFMEALQLIVAAVEEREVVMVDAGAWGYRRELGMRCAAKNWEHHPVRIIHPTDPTCNLARPRDHRADPNYTSLAREARKLVDDLKTKSFDELATSSTLGGLITHFQKKLGLAM</sequence>
<dbReference type="AlphaFoldDB" id="A0A2J8AGG2"/>
<gene>
    <name evidence="1" type="ORF">TSOC_001543</name>
</gene>
<dbReference type="InterPro" id="IPR043519">
    <property type="entry name" value="NT_sf"/>
</dbReference>
<dbReference type="Gene3D" id="3.30.460.10">
    <property type="entry name" value="Beta Polymerase, domain 2"/>
    <property type="match status" value="1"/>
</dbReference>
<dbReference type="PANTHER" id="PTHR11258">
    <property type="entry name" value="2-5 OLIGOADENYLATE SYNTHETASE"/>
    <property type="match status" value="1"/>
</dbReference>
<dbReference type="GO" id="GO:0003725">
    <property type="term" value="F:double-stranded RNA binding"/>
    <property type="evidence" value="ECO:0007669"/>
    <property type="project" value="TreeGrafter"/>
</dbReference>
<reference evidence="1 2" key="1">
    <citation type="journal article" date="2017" name="Mol. Biol. Evol.">
        <title>The 4-celled Tetrabaena socialis nuclear genome reveals the essential components for genetic control of cell number at the origin of multicellularity in the volvocine lineage.</title>
        <authorList>
            <person name="Featherston J."/>
            <person name="Arakaki Y."/>
            <person name="Hanschen E.R."/>
            <person name="Ferris P.J."/>
            <person name="Michod R.E."/>
            <person name="Olson B.J.S.C."/>
            <person name="Nozaki H."/>
            <person name="Durand P.M."/>
        </authorList>
    </citation>
    <scope>NUCLEOTIDE SEQUENCE [LARGE SCALE GENOMIC DNA]</scope>
    <source>
        <strain evidence="1 2">NIES-571</strain>
    </source>
</reference>
<dbReference type="EMBL" id="PGGS01000026">
    <property type="protein sequence ID" value="PNH11613.1"/>
    <property type="molecule type" value="Genomic_DNA"/>
</dbReference>
<organism evidence="1 2">
    <name type="scientific">Tetrabaena socialis</name>
    <dbReference type="NCBI Taxonomy" id="47790"/>
    <lineage>
        <taxon>Eukaryota</taxon>
        <taxon>Viridiplantae</taxon>
        <taxon>Chlorophyta</taxon>
        <taxon>core chlorophytes</taxon>
        <taxon>Chlorophyceae</taxon>
        <taxon>CS clade</taxon>
        <taxon>Chlamydomonadales</taxon>
        <taxon>Tetrabaenaceae</taxon>
        <taxon>Tetrabaena</taxon>
    </lineage>
</organism>
<name>A0A2J8AGG2_9CHLO</name>
<dbReference type="GO" id="GO:0016020">
    <property type="term" value="C:membrane"/>
    <property type="evidence" value="ECO:0007669"/>
    <property type="project" value="TreeGrafter"/>
</dbReference>
<evidence type="ECO:0000313" key="1">
    <source>
        <dbReference type="EMBL" id="PNH11613.1"/>
    </source>
</evidence>
<comment type="caution">
    <text evidence="1">The sequence shown here is derived from an EMBL/GenBank/DDBJ whole genome shotgun (WGS) entry which is preliminary data.</text>
</comment>
<accession>A0A2J8AGG2</accession>
<dbReference type="GO" id="GO:0005829">
    <property type="term" value="C:cytosol"/>
    <property type="evidence" value="ECO:0007669"/>
    <property type="project" value="TreeGrafter"/>
</dbReference>
<keyword evidence="2" id="KW-1185">Reference proteome</keyword>
<dbReference type="OrthoDB" id="543305at2759"/>
<protein>
    <submittedName>
        <fullName evidence="1">Uncharacterized protein</fullName>
    </submittedName>
</protein>
<dbReference type="Proteomes" id="UP000236333">
    <property type="component" value="Unassembled WGS sequence"/>
</dbReference>
<dbReference type="Gene3D" id="1.10.1410.20">
    <property type="entry name" value="2'-5'-oligoadenylate synthetase 1, domain 2"/>
    <property type="match status" value="1"/>
</dbReference>
<proteinExistence type="predicted"/>
<dbReference type="GO" id="GO:0001730">
    <property type="term" value="F:2'-5'-oligoadenylate synthetase activity"/>
    <property type="evidence" value="ECO:0007669"/>
    <property type="project" value="TreeGrafter"/>
</dbReference>
<dbReference type="SUPFAM" id="SSF81301">
    <property type="entry name" value="Nucleotidyltransferase"/>
    <property type="match status" value="1"/>
</dbReference>
<dbReference type="GO" id="GO:0005654">
    <property type="term" value="C:nucleoplasm"/>
    <property type="evidence" value="ECO:0007669"/>
    <property type="project" value="TreeGrafter"/>
</dbReference>